<feature type="region of interest" description="Disordered" evidence="7">
    <location>
        <begin position="106"/>
        <end position="147"/>
    </location>
</feature>
<evidence type="ECO:0000256" key="1">
    <source>
        <dbReference type="ARBA" id="ARBA00022490"/>
    </source>
</evidence>
<dbReference type="EMBL" id="LGRX02000286">
    <property type="protein sequence ID" value="KAK3288969.1"/>
    <property type="molecule type" value="Genomic_DNA"/>
</dbReference>
<dbReference type="GO" id="GO:0106388">
    <property type="term" value="F:rRNA small subunit aminocarboxypropyltransferase activity"/>
    <property type="evidence" value="ECO:0007669"/>
    <property type="project" value="UniProtKB-EC"/>
</dbReference>
<comment type="function">
    <text evidence="6">Aminocarboxypropyltransferase that catalyzes the aminocarboxypropyl transfer on pseudouridine in 18S rRNA. It constitutes the last step in biosynthesis of the hypermodified N1-methyl-N3-(3-amino-3-carboxypropyl) pseudouridine (m1acp3-Psi).</text>
</comment>
<dbReference type="PANTHER" id="PTHR20426">
    <property type="entry name" value="RIBOSOME BIOGENESIS PROTEIN TSR3 HOMOLOG"/>
    <property type="match status" value="1"/>
</dbReference>
<feature type="binding site" evidence="6">
    <location>
        <position position="202"/>
    </location>
    <ligand>
        <name>S-adenosyl-L-methionine</name>
        <dbReference type="ChEBI" id="CHEBI:59789"/>
    </ligand>
</feature>
<dbReference type="Pfam" id="PF04034">
    <property type="entry name" value="Ribo_biogen_C"/>
    <property type="match status" value="1"/>
</dbReference>
<feature type="region of interest" description="Disordered" evidence="7">
    <location>
        <begin position="457"/>
        <end position="491"/>
    </location>
</feature>
<keyword evidence="4 6" id="KW-0808">Transferase</keyword>
<feature type="compositionally biased region" description="Low complexity" evidence="7">
    <location>
        <begin position="55"/>
        <end position="64"/>
    </location>
</feature>
<dbReference type="GO" id="GO:0000455">
    <property type="term" value="P:enzyme-directed rRNA pseudouridine synthesis"/>
    <property type="evidence" value="ECO:0007669"/>
    <property type="project" value="UniProtKB-UniRule"/>
</dbReference>
<feature type="compositionally biased region" description="Polar residues" evidence="7">
    <location>
        <begin position="322"/>
        <end position="340"/>
    </location>
</feature>
<comment type="similarity">
    <text evidence="6">Belongs to the TDD superfamily. TSR3 family.</text>
</comment>
<feature type="region of interest" description="Disordered" evidence="7">
    <location>
        <begin position="1"/>
        <end position="64"/>
    </location>
</feature>
<evidence type="ECO:0000256" key="2">
    <source>
        <dbReference type="ARBA" id="ARBA00022517"/>
    </source>
</evidence>
<keyword evidence="2 6" id="KW-0690">Ribosome biogenesis</keyword>
<comment type="catalytic activity">
    <reaction evidence="6">
        <text>an N(1)-methylpseudouridine in rRNA + S-adenosyl-L-methionine = N(1)-methyl-N(3)-[(3S)-3-amino-3-carboxypropyl]pseudouridine in rRNA + S-methyl-5'-thioadenosine + H(+)</text>
        <dbReference type="Rhea" id="RHEA:63296"/>
        <dbReference type="Rhea" id="RHEA-COMP:11634"/>
        <dbReference type="Rhea" id="RHEA-COMP:16310"/>
        <dbReference type="ChEBI" id="CHEBI:15378"/>
        <dbReference type="ChEBI" id="CHEBI:17509"/>
        <dbReference type="ChEBI" id="CHEBI:59789"/>
        <dbReference type="ChEBI" id="CHEBI:74890"/>
        <dbReference type="ChEBI" id="CHEBI:146234"/>
        <dbReference type="EC" id="2.5.1.157"/>
    </reaction>
</comment>
<dbReference type="InterPro" id="IPR007177">
    <property type="entry name" value="Tsr3_C"/>
</dbReference>
<feature type="compositionally biased region" description="Basic and acidic residues" evidence="7">
    <location>
        <begin position="17"/>
        <end position="27"/>
    </location>
</feature>
<feature type="region of interest" description="Disordered" evidence="7">
    <location>
        <begin position="282"/>
        <end position="355"/>
    </location>
</feature>
<feature type="domain" description="16S/18S rRNA aminocarboxypropyltransferase Tsr3 C-terminal" evidence="8">
    <location>
        <begin position="157"/>
        <end position="278"/>
    </location>
</feature>
<name>A0AAE0H2V4_9CHLO</name>
<keyword evidence="10" id="KW-1185">Reference proteome</keyword>
<evidence type="ECO:0000313" key="9">
    <source>
        <dbReference type="EMBL" id="KAK3288969.1"/>
    </source>
</evidence>
<feature type="binding site" evidence="6">
    <location>
        <position position="179"/>
    </location>
    <ligand>
        <name>S-adenosyl-L-methionine</name>
        <dbReference type="ChEBI" id="CHEBI:59789"/>
    </ligand>
</feature>
<keyword evidence="3 6" id="KW-0698">rRNA processing</keyword>
<feature type="compositionally biased region" description="Acidic residues" evidence="7">
    <location>
        <begin position="344"/>
        <end position="355"/>
    </location>
</feature>
<reference evidence="9 10" key="1">
    <citation type="journal article" date="2015" name="Genome Biol. Evol.">
        <title>Comparative Genomics of a Bacterivorous Green Alga Reveals Evolutionary Causalities and Consequences of Phago-Mixotrophic Mode of Nutrition.</title>
        <authorList>
            <person name="Burns J.A."/>
            <person name="Paasch A."/>
            <person name="Narechania A."/>
            <person name="Kim E."/>
        </authorList>
    </citation>
    <scope>NUCLEOTIDE SEQUENCE [LARGE SCALE GENOMIC DNA]</scope>
    <source>
        <strain evidence="9 10">PLY_AMNH</strain>
    </source>
</reference>
<sequence length="491" mass="52959">MEHVAATSAAGSAAGPVEHKGARDCHVSCRLSRGQGSTWLPRQRPGESRIREHVTTTSAAGSAAGRVEDTVARGCHVSGRDTGARDCHVSGWVSRGQGSTWLLRQRPAESRTRDHVPATSAASGRVSRGQGSTWLPRQRPGESRTREHVAATSAAGPMGTLCISREDSDLVNEGGLAVVDCSWAQLDAVPFSRMKSGGSRLLPWLVAANPVNYGKPCKLTCVEAFAACLYIMGFKEDGVELLDCFKWGHAFWKVNSGLLDRYAECANSAEVLRVQDEWRASATAGEDEDDFWDQKKARDMPSSGSDDEEEEEEEEEVDSLGNRISQNLELQLPDQRNTDFPPSESEEEEAEEEGAPELVDALGNSVPHNLQPQLPAQRISNAQTSDHELEDDERIVGAPLRTQSAAADKEGLCNANGGEDMDQNVRSKFTLQTLNDGTVVVQRDPAVATSIQVGDVTGSKVEHIVPPPPPGSPPKVYQDNAQSAIHEGDLP</sequence>
<evidence type="ECO:0000256" key="5">
    <source>
        <dbReference type="ARBA" id="ARBA00022691"/>
    </source>
</evidence>
<evidence type="ECO:0000256" key="3">
    <source>
        <dbReference type="ARBA" id="ARBA00022552"/>
    </source>
</evidence>
<keyword evidence="1" id="KW-0963">Cytoplasm</keyword>
<evidence type="ECO:0000256" key="7">
    <source>
        <dbReference type="SAM" id="MobiDB-lite"/>
    </source>
</evidence>
<feature type="compositionally biased region" description="Basic and acidic residues" evidence="7">
    <location>
        <begin position="44"/>
        <end position="54"/>
    </location>
</feature>
<protein>
    <recommendedName>
        <fullName evidence="6">18S rRNA aminocarboxypropyltransferase</fullName>
        <ecNumber evidence="6">2.5.1.157</ecNumber>
    </recommendedName>
</protein>
<feature type="compositionally biased region" description="Low complexity" evidence="7">
    <location>
        <begin position="1"/>
        <end position="15"/>
    </location>
</feature>
<dbReference type="GO" id="GO:1904047">
    <property type="term" value="F:S-adenosyl-L-methionine binding"/>
    <property type="evidence" value="ECO:0007669"/>
    <property type="project" value="UniProtKB-UniRule"/>
</dbReference>
<feature type="compositionally biased region" description="Basic and acidic residues" evidence="7">
    <location>
        <begin position="106"/>
        <end position="116"/>
    </location>
</feature>
<dbReference type="Proteomes" id="UP001190700">
    <property type="component" value="Unassembled WGS sequence"/>
</dbReference>
<accession>A0AAE0H2V4</accession>
<keyword evidence="5 6" id="KW-0949">S-adenosyl-L-methionine</keyword>
<comment type="caution">
    <text evidence="9">The sequence shown here is derived from an EMBL/GenBank/DDBJ whole genome shotgun (WGS) entry which is preliminary data.</text>
</comment>
<dbReference type="PANTHER" id="PTHR20426:SF0">
    <property type="entry name" value="18S RRNA AMINOCARBOXYPROPYLTRANSFERASE"/>
    <property type="match status" value="1"/>
</dbReference>
<evidence type="ECO:0000259" key="8">
    <source>
        <dbReference type="Pfam" id="PF04034"/>
    </source>
</evidence>
<evidence type="ECO:0000256" key="6">
    <source>
        <dbReference type="HAMAP-Rule" id="MF_03146"/>
    </source>
</evidence>
<evidence type="ECO:0000256" key="4">
    <source>
        <dbReference type="ARBA" id="ARBA00022679"/>
    </source>
</evidence>
<dbReference type="EC" id="2.5.1.157" evidence="6"/>
<dbReference type="InterPro" id="IPR022968">
    <property type="entry name" value="Tsr3-like"/>
</dbReference>
<dbReference type="AlphaFoldDB" id="A0AAE0H2V4"/>
<organism evidence="9 10">
    <name type="scientific">Cymbomonas tetramitiformis</name>
    <dbReference type="NCBI Taxonomy" id="36881"/>
    <lineage>
        <taxon>Eukaryota</taxon>
        <taxon>Viridiplantae</taxon>
        <taxon>Chlorophyta</taxon>
        <taxon>Pyramimonadophyceae</taxon>
        <taxon>Pyramimonadales</taxon>
        <taxon>Pyramimonadaceae</taxon>
        <taxon>Cymbomonas</taxon>
    </lineage>
</organism>
<dbReference type="HAMAP" id="MF_01116">
    <property type="entry name" value="TSR3"/>
    <property type="match status" value="1"/>
</dbReference>
<comment type="caution">
    <text evidence="6">Lacks conserved residue(s) required for the propagation of feature annotation.</text>
</comment>
<dbReference type="GO" id="GO:0030490">
    <property type="term" value="P:maturation of SSU-rRNA"/>
    <property type="evidence" value="ECO:0007669"/>
    <property type="project" value="TreeGrafter"/>
</dbReference>
<evidence type="ECO:0000313" key="10">
    <source>
        <dbReference type="Proteomes" id="UP001190700"/>
    </source>
</evidence>
<feature type="compositionally biased region" description="Acidic residues" evidence="7">
    <location>
        <begin position="305"/>
        <end position="318"/>
    </location>
</feature>
<proteinExistence type="inferred from homology"/>
<gene>
    <name evidence="9" type="ORF">CYMTET_3575</name>
</gene>